<keyword evidence="6" id="KW-1185">Reference proteome</keyword>
<dbReference type="SUPFAM" id="SSF55073">
    <property type="entry name" value="Nucleotide cyclase"/>
    <property type="match status" value="1"/>
</dbReference>
<evidence type="ECO:0000313" key="5">
    <source>
        <dbReference type="EMBL" id="RWX78318.1"/>
    </source>
</evidence>
<feature type="domain" description="GGDEF" evidence="4">
    <location>
        <begin position="341"/>
        <end position="473"/>
    </location>
</feature>
<gene>
    <name evidence="5" type="ORF">EPK99_06740</name>
</gene>
<evidence type="ECO:0000313" key="6">
    <source>
        <dbReference type="Proteomes" id="UP000287687"/>
    </source>
</evidence>
<dbReference type="NCBIfam" id="TIGR00254">
    <property type="entry name" value="GGDEF"/>
    <property type="match status" value="1"/>
</dbReference>
<evidence type="ECO:0000256" key="1">
    <source>
        <dbReference type="SAM" id="MobiDB-lite"/>
    </source>
</evidence>
<dbReference type="InterPro" id="IPR043128">
    <property type="entry name" value="Rev_trsase/Diguanyl_cyclase"/>
</dbReference>
<dbReference type="InterPro" id="IPR035919">
    <property type="entry name" value="EAL_sf"/>
</dbReference>
<evidence type="ECO:0000259" key="3">
    <source>
        <dbReference type="PROSITE" id="PS50883"/>
    </source>
</evidence>
<accession>A0A444LH20</accession>
<dbReference type="EMBL" id="SBIP01000002">
    <property type="protein sequence ID" value="RWX78318.1"/>
    <property type="molecule type" value="Genomic_DNA"/>
</dbReference>
<dbReference type="SMART" id="SM00267">
    <property type="entry name" value="GGDEF"/>
    <property type="match status" value="1"/>
</dbReference>
<dbReference type="Gene3D" id="3.20.20.450">
    <property type="entry name" value="EAL domain"/>
    <property type="match status" value="1"/>
</dbReference>
<sequence>MKSDSKTSKRHTASVDRGFPGRPADRLKPTKDIHDEPSLAERYLWLEAMINHVPDFIYAKDLEGRFLFANHAVVHNNGMASVNEIIGRTDAELHGSAAASAIDDVERRVMVSGQADLGLEERAMKAGWDKWLMMSRVPLRSADGTIIGVVGASRDITARKASEMLMAAQAELLRLVVDSAPLPQFIDRFALLLEGIAPGLQAAVFLARGRHEPMFSLHYPDYSDNKRIAIGDLSSTSDTFESIARETFGMRDKIRRLDIRSSDGELHGLLAVSIPGDSINPAIQDFLNGAAHMAGIAIDRIHSESRIRFLAEHDALTGLPSRIKLDEELKTILRHAGETGGSVAVSFIDVDNFKLVNDSLGHEAGDELLKEVAAGLSIHIGHHGLVSRIGGDEFVVVLNGDGVVSLEDRMDSLRKSIRRYYNIKGIELQVTSSMGIAIFPDHGTSTSELLAHADLAMYRAKLDGRDGSYTFNKELAEASSQKLLRIEDLRRALLQDEIILHYQPQKNLKTGALTGVEALVRWQHPKEGLIAPAQFVPLAEETGLILDLGLAVLVKACRQAKAWQDEGLVPVRMSVNMSTRQFQEPGLPKLVAAVLEETGLDPRWLEIEITESLIMKNVEAAVTRMGELTQLGLSLALDDFGTGYSSLSMLKRFPLTRLKIDRSFISEIPEDEDSMAIVSAVISLGQKLGLVVLAEGVETQAQADYLRQAGCEEVQGYLEGRPMPAAELRRTLP</sequence>
<protein>
    <submittedName>
        <fullName evidence="5">GGDEF and EAL domain-containing protein</fullName>
    </submittedName>
</protein>
<dbReference type="Gene3D" id="3.30.450.20">
    <property type="entry name" value="PAS domain"/>
    <property type="match status" value="1"/>
</dbReference>
<dbReference type="PANTHER" id="PTHR44757:SF2">
    <property type="entry name" value="BIOFILM ARCHITECTURE MAINTENANCE PROTEIN MBAA"/>
    <property type="match status" value="1"/>
</dbReference>
<dbReference type="RefSeq" id="WP_128442296.1">
    <property type="nucleotide sequence ID" value="NZ_SBIP01000002.1"/>
</dbReference>
<evidence type="ECO:0000259" key="2">
    <source>
        <dbReference type="PROSITE" id="PS50113"/>
    </source>
</evidence>
<dbReference type="InterPro" id="IPR001633">
    <property type="entry name" value="EAL_dom"/>
</dbReference>
<dbReference type="AlphaFoldDB" id="A0A444LH20"/>
<dbReference type="InterPro" id="IPR052155">
    <property type="entry name" value="Biofilm_reg_signaling"/>
</dbReference>
<evidence type="ECO:0000259" key="4">
    <source>
        <dbReference type="PROSITE" id="PS50887"/>
    </source>
</evidence>
<dbReference type="Pfam" id="PF00563">
    <property type="entry name" value="EAL"/>
    <property type="match status" value="1"/>
</dbReference>
<dbReference type="Proteomes" id="UP000287687">
    <property type="component" value="Unassembled WGS sequence"/>
</dbReference>
<dbReference type="PANTHER" id="PTHR44757">
    <property type="entry name" value="DIGUANYLATE CYCLASE DGCP"/>
    <property type="match status" value="1"/>
</dbReference>
<feature type="compositionally biased region" description="Basic and acidic residues" evidence="1">
    <location>
        <begin position="23"/>
        <end position="33"/>
    </location>
</feature>
<dbReference type="Gene3D" id="3.30.70.270">
    <property type="match status" value="1"/>
</dbReference>
<dbReference type="NCBIfam" id="TIGR00229">
    <property type="entry name" value="sensory_box"/>
    <property type="match status" value="1"/>
</dbReference>
<dbReference type="OrthoDB" id="9814202at2"/>
<dbReference type="FunFam" id="3.20.20.450:FF:000001">
    <property type="entry name" value="Cyclic di-GMP phosphodiesterase yahA"/>
    <property type="match status" value="1"/>
</dbReference>
<dbReference type="CDD" id="cd00130">
    <property type="entry name" value="PAS"/>
    <property type="match status" value="1"/>
</dbReference>
<dbReference type="SUPFAM" id="SSF55785">
    <property type="entry name" value="PYP-like sensor domain (PAS domain)"/>
    <property type="match status" value="1"/>
</dbReference>
<dbReference type="Pfam" id="PF00990">
    <property type="entry name" value="GGDEF"/>
    <property type="match status" value="1"/>
</dbReference>
<dbReference type="PROSITE" id="PS50113">
    <property type="entry name" value="PAC"/>
    <property type="match status" value="1"/>
</dbReference>
<dbReference type="InterPro" id="IPR000014">
    <property type="entry name" value="PAS"/>
</dbReference>
<comment type="caution">
    <text evidence="5">The sequence shown here is derived from an EMBL/GenBank/DDBJ whole genome shotgun (WGS) entry which is preliminary data.</text>
</comment>
<reference evidence="5 6" key="1">
    <citation type="submission" date="2019-01" db="EMBL/GenBank/DDBJ databases">
        <title>The draft genome of Rhizobium sp. 24NR.</title>
        <authorList>
            <person name="Liu L."/>
            <person name="Liang L."/>
            <person name="Shi S."/>
            <person name="Xu L."/>
            <person name="Wang X."/>
            <person name="Li L."/>
            <person name="Zhang X."/>
        </authorList>
    </citation>
    <scope>NUCLEOTIDE SEQUENCE [LARGE SCALE GENOMIC DNA]</scope>
    <source>
        <strain evidence="5 6">24NR</strain>
    </source>
</reference>
<dbReference type="CDD" id="cd01948">
    <property type="entry name" value="EAL"/>
    <property type="match status" value="1"/>
</dbReference>
<dbReference type="InterPro" id="IPR029787">
    <property type="entry name" value="Nucleotide_cyclase"/>
</dbReference>
<dbReference type="PROSITE" id="PS50887">
    <property type="entry name" value="GGDEF"/>
    <property type="match status" value="1"/>
</dbReference>
<dbReference type="Pfam" id="PF08448">
    <property type="entry name" value="PAS_4"/>
    <property type="match status" value="1"/>
</dbReference>
<dbReference type="SMART" id="SM00052">
    <property type="entry name" value="EAL"/>
    <property type="match status" value="1"/>
</dbReference>
<feature type="domain" description="PAC" evidence="2">
    <location>
        <begin position="113"/>
        <end position="168"/>
    </location>
</feature>
<dbReference type="InterPro" id="IPR000160">
    <property type="entry name" value="GGDEF_dom"/>
</dbReference>
<dbReference type="InterPro" id="IPR035965">
    <property type="entry name" value="PAS-like_dom_sf"/>
</dbReference>
<feature type="region of interest" description="Disordered" evidence="1">
    <location>
        <begin position="1"/>
        <end position="33"/>
    </location>
</feature>
<dbReference type="InterPro" id="IPR000700">
    <property type="entry name" value="PAS-assoc_C"/>
</dbReference>
<dbReference type="CDD" id="cd01949">
    <property type="entry name" value="GGDEF"/>
    <property type="match status" value="1"/>
</dbReference>
<name>A0A444LH20_9HYPH</name>
<dbReference type="PROSITE" id="PS50883">
    <property type="entry name" value="EAL"/>
    <property type="match status" value="1"/>
</dbReference>
<feature type="domain" description="EAL" evidence="3">
    <location>
        <begin position="482"/>
        <end position="733"/>
    </location>
</feature>
<dbReference type="SUPFAM" id="SSF141868">
    <property type="entry name" value="EAL domain-like"/>
    <property type="match status" value="1"/>
</dbReference>
<dbReference type="InterPro" id="IPR013656">
    <property type="entry name" value="PAS_4"/>
</dbReference>
<proteinExistence type="predicted"/>
<organism evidence="5 6">
    <name type="scientific">Neorhizobium lilium</name>
    <dbReference type="NCBI Taxonomy" id="2503024"/>
    <lineage>
        <taxon>Bacteria</taxon>
        <taxon>Pseudomonadati</taxon>
        <taxon>Pseudomonadota</taxon>
        <taxon>Alphaproteobacteria</taxon>
        <taxon>Hyphomicrobiales</taxon>
        <taxon>Rhizobiaceae</taxon>
        <taxon>Rhizobium/Agrobacterium group</taxon>
        <taxon>Neorhizobium</taxon>
    </lineage>
</organism>